<accession>A0A232FHQ4</accession>
<evidence type="ECO:0000313" key="1">
    <source>
        <dbReference type="EMBL" id="OXU30284.1"/>
    </source>
</evidence>
<evidence type="ECO:0000313" key="2">
    <source>
        <dbReference type="Proteomes" id="UP000215335"/>
    </source>
</evidence>
<dbReference type="AlphaFoldDB" id="A0A232FHQ4"/>
<gene>
    <name evidence="1" type="ORF">TSAR_003419</name>
</gene>
<protein>
    <submittedName>
        <fullName evidence="1">Uncharacterized protein</fullName>
    </submittedName>
</protein>
<dbReference type="EMBL" id="NNAY01000177">
    <property type="protein sequence ID" value="OXU30284.1"/>
    <property type="molecule type" value="Genomic_DNA"/>
</dbReference>
<dbReference type="Proteomes" id="UP000215335">
    <property type="component" value="Unassembled WGS sequence"/>
</dbReference>
<name>A0A232FHQ4_9HYME</name>
<keyword evidence="2" id="KW-1185">Reference proteome</keyword>
<comment type="caution">
    <text evidence="1">The sequence shown here is derived from an EMBL/GenBank/DDBJ whole genome shotgun (WGS) entry which is preliminary data.</text>
</comment>
<organism evidence="1 2">
    <name type="scientific">Trichomalopsis sarcophagae</name>
    <dbReference type="NCBI Taxonomy" id="543379"/>
    <lineage>
        <taxon>Eukaryota</taxon>
        <taxon>Metazoa</taxon>
        <taxon>Ecdysozoa</taxon>
        <taxon>Arthropoda</taxon>
        <taxon>Hexapoda</taxon>
        <taxon>Insecta</taxon>
        <taxon>Pterygota</taxon>
        <taxon>Neoptera</taxon>
        <taxon>Endopterygota</taxon>
        <taxon>Hymenoptera</taxon>
        <taxon>Apocrita</taxon>
        <taxon>Proctotrupomorpha</taxon>
        <taxon>Chalcidoidea</taxon>
        <taxon>Pteromalidae</taxon>
        <taxon>Pteromalinae</taxon>
        <taxon>Trichomalopsis</taxon>
    </lineage>
</organism>
<sequence length="61" mass="7577">MVRKGGDERKRDRNPYFWLQKWKEREILRSNMLFWKQIIFCAEITFDISRTQDAPSRRLSK</sequence>
<reference evidence="1 2" key="1">
    <citation type="journal article" date="2017" name="Curr. Biol.">
        <title>The Evolution of Venom by Co-option of Single-Copy Genes.</title>
        <authorList>
            <person name="Martinson E.O."/>
            <person name="Mrinalini"/>
            <person name="Kelkar Y.D."/>
            <person name="Chang C.H."/>
            <person name="Werren J.H."/>
        </authorList>
    </citation>
    <scope>NUCLEOTIDE SEQUENCE [LARGE SCALE GENOMIC DNA]</scope>
    <source>
        <strain evidence="1 2">Alberta</strain>
        <tissue evidence="1">Whole body</tissue>
    </source>
</reference>
<proteinExistence type="predicted"/>